<evidence type="ECO:0000256" key="1">
    <source>
        <dbReference type="SAM" id="MobiDB-lite"/>
    </source>
</evidence>
<dbReference type="AlphaFoldDB" id="A0A9W7DYM0"/>
<comment type="caution">
    <text evidence="2">The sequence shown here is derived from an EMBL/GenBank/DDBJ whole genome shotgun (WGS) entry which is preliminary data.</text>
</comment>
<feature type="region of interest" description="Disordered" evidence="1">
    <location>
        <begin position="28"/>
        <end position="47"/>
    </location>
</feature>
<gene>
    <name evidence="2" type="ORF">TL16_g03243</name>
</gene>
<evidence type="ECO:0000313" key="2">
    <source>
        <dbReference type="EMBL" id="GMH61369.1"/>
    </source>
</evidence>
<organism evidence="2 3">
    <name type="scientific">Triparma laevis f. inornata</name>
    <dbReference type="NCBI Taxonomy" id="1714386"/>
    <lineage>
        <taxon>Eukaryota</taxon>
        <taxon>Sar</taxon>
        <taxon>Stramenopiles</taxon>
        <taxon>Ochrophyta</taxon>
        <taxon>Bolidophyceae</taxon>
        <taxon>Parmales</taxon>
        <taxon>Triparmaceae</taxon>
        <taxon>Triparma</taxon>
    </lineage>
</organism>
<feature type="non-terminal residue" evidence="2">
    <location>
        <position position="1"/>
    </location>
</feature>
<protein>
    <submittedName>
        <fullName evidence="2">Uncharacterized protein</fullName>
    </submittedName>
</protein>
<reference evidence="3" key="1">
    <citation type="journal article" date="2023" name="Commun. Biol.">
        <title>Genome analysis of Parmales, the sister group of diatoms, reveals the evolutionary specialization of diatoms from phago-mixotrophs to photoautotrophs.</title>
        <authorList>
            <person name="Ban H."/>
            <person name="Sato S."/>
            <person name="Yoshikawa S."/>
            <person name="Yamada K."/>
            <person name="Nakamura Y."/>
            <person name="Ichinomiya M."/>
            <person name="Sato N."/>
            <person name="Blanc-Mathieu R."/>
            <person name="Endo H."/>
            <person name="Kuwata A."/>
            <person name="Ogata H."/>
        </authorList>
    </citation>
    <scope>NUCLEOTIDE SEQUENCE [LARGE SCALE GENOMIC DNA]</scope>
</reference>
<evidence type="ECO:0000313" key="3">
    <source>
        <dbReference type="Proteomes" id="UP001162640"/>
    </source>
</evidence>
<sequence>IALNLQNHMITHRFFFFFLELPEHPGTPVSTTSSSLSGFPSTMTLTT</sequence>
<proteinExistence type="predicted"/>
<dbReference type="Proteomes" id="UP001162640">
    <property type="component" value="Unassembled WGS sequence"/>
</dbReference>
<name>A0A9W7DYM0_9STRA</name>
<dbReference type="EMBL" id="BLQM01000084">
    <property type="protein sequence ID" value="GMH61369.1"/>
    <property type="molecule type" value="Genomic_DNA"/>
</dbReference>
<accession>A0A9W7DYM0</accession>